<dbReference type="Gene3D" id="1.20.1050.140">
    <property type="match status" value="1"/>
</dbReference>
<organism evidence="4 5">
    <name type="scientific">Pseudodesulfovibrio nedwellii</name>
    <dbReference type="NCBI Taxonomy" id="2973072"/>
    <lineage>
        <taxon>Bacteria</taxon>
        <taxon>Pseudomonadati</taxon>
        <taxon>Thermodesulfobacteriota</taxon>
        <taxon>Desulfovibrionia</taxon>
        <taxon>Desulfovibrionales</taxon>
        <taxon>Desulfovibrionaceae</taxon>
    </lineage>
</organism>
<evidence type="ECO:0000256" key="1">
    <source>
        <dbReference type="ARBA" id="ARBA00023002"/>
    </source>
</evidence>
<dbReference type="InterPro" id="IPR051278">
    <property type="entry name" value="HdrB/HdrD_reductase"/>
</dbReference>
<accession>A0ABN6S2X2</accession>
<keyword evidence="1" id="KW-0560">Oxidoreductase</keyword>
<dbReference type="Proteomes" id="UP001317742">
    <property type="component" value="Chromosome"/>
</dbReference>
<reference evidence="4 5" key="1">
    <citation type="submission" date="2022-08" db="EMBL/GenBank/DDBJ databases">
        <title>Genome Sequence of the sulphate-reducing bacterium, Pseudodesulfovibrio sp. SYK.</title>
        <authorList>
            <person name="Kondo R."/>
            <person name="Kataoka T."/>
        </authorList>
    </citation>
    <scope>NUCLEOTIDE SEQUENCE [LARGE SCALE GENOMIC DNA]</scope>
    <source>
        <strain evidence="4 5">SYK</strain>
    </source>
</reference>
<dbReference type="PANTHER" id="PTHR42947">
    <property type="entry name" value="COB--COM HETERODISULFIDE REDUCTASE SUBUNIT B 1"/>
    <property type="match status" value="1"/>
</dbReference>
<dbReference type="InterPro" id="IPR004017">
    <property type="entry name" value="Cys_rich_dom"/>
</dbReference>
<evidence type="ECO:0000313" key="4">
    <source>
        <dbReference type="EMBL" id="BDQ36367.1"/>
    </source>
</evidence>
<name>A0ABN6S2X2_9BACT</name>
<feature type="domain" description="Cysteine-rich" evidence="3">
    <location>
        <begin position="151"/>
        <end position="234"/>
    </location>
</feature>
<dbReference type="RefSeq" id="WP_281762268.1">
    <property type="nucleotide sequence ID" value="NZ_AP026709.1"/>
</dbReference>
<evidence type="ECO:0000256" key="2">
    <source>
        <dbReference type="SAM" id="MobiDB-lite"/>
    </source>
</evidence>
<sequence length="317" mass="34304">MKYAYYPGCSLTESATEFDISTRAVMEYLGAELIEIPDWTCCGASAAEPVSKLMNYALPARNLALTEKELDGIDVIAPCSACYLNLLKVNKEVIGDRSLHGKVNEVLAASGLTYSGKVEVRHILDVLINDVGAKIIEQKVTNNLEGMKIAPYYGCQILRPYPVFDDPKNPTSMHRVLTALGAEMHEWNHGNKCCGASLMVGHRDVALQSVAAILADAEGADAIATVCPLCQMNLEAYQSQAQKLGAKPIPILYLTQLMGEAFGLEDGAIQFEKNLTISAGVRRDIANKVWSQPNQVESGDDMAEAKADNLSKGANHV</sequence>
<proteinExistence type="predicted"/>
<evidence type="ECO:0000313" key="5">
    <source>
        <dbReference type="Proteomes" id="UP001317742"/>
    </source>
</evidence>
<keyword evidence="5" id="KW-1185">Reference proteome</keyword>
<feature type="region of interest" description="Disordered" evidence="2">
    <location>
        <begin position="294"/>
        <end position="317"/>
    </location>
</feature>
<evidence type="ECO:0000259" key="3">
    <source>
        <dbReference type="Pfam" id="PF02754"/>
    </source>
</evidence>
<dbReference type="EMBL" id="AP026709">
    <property type="protein sequence ID" value="BDQ36367.1"/>
    <property type="molecule type" value="Genomic_DNA"/>
</dbReference>
<gene>
    <name evidence="4" type="ORF">SYK_07270</name>
</gene>
<dbReference type="PANTHER" id="PTHR42947:SF1">
    <property type="entry name" value="COB--COM HETERODISULFIDE REDUCTASE SUBUNIT B 1"/>
    <property type="match status" value="1"/>
</dbReference>
<dbReference type="Pfam" id="PF02754">
    <property type="entry name" value="CCG"/>
    <property type="match status" value="2"/>
</dbReference>
<protein>
    <submittedName>
        <fullName evidence="4">Heterodisulfide reductase subunit B</fullName>
    </submittedName>
</protein>
<feature type="domain" description="Cysteine-rich" evidence="3">
    <location>
        <begin position="3"/>
        <end position="86"/>
    </location>
</feature>